<dbReference type="AlphaFoldDB" id="A0A378JRL5"/>
<organism evidence="2 3">
    <name type="scientific">Legionella beliardensis</name>
    <dbReference type="NCBI Taxonomy" id="91822"/>
    <lineage>
        <taxon>Bacteria</taxon>
        <taxon>Pseudomonadati</taxon>
        <taxon>Pseudomonadota</taxon>
        <taxon>Gammaproteobacteria</taxon>
        <taxon>Legionellales</taxon>
        <taxon>Legionellaceae</taxon>
        <taxon>Legionella</taxon>
    </lineage>
</organism>
<feature type="compositionally biased region" description="Basic and acidic residues" evidence="1">
    <location>
        <begin position="30"/>
        <end position="40"/>
    </location>
</feature>
<feature type="region of interest" description="Disordered" evidence="1">
    <location>
        <begin position="21"/>
        <end position="40"/>
    </location>
</feature>
<name>A0A378JRL5_9GAMM</name>
<accession>A0A378JRL5</accession>
<dbReference type="EMBL" id="UGNV01000006">
    <property type="protein sequence ID" value="STX55808.1"/>
    <property type="molecule type" value="Genomic_DNA"/>
</dbReference>
<gene>
    <name evidence="2" type="ORF">NCTC13315_03178</name>
</gene>
<sequence>MPQLSELIEKRKFVKKEYRPWDLSGTGTVDSKKLDSEQKAENNVVADSKIVKAPKDIESEFNNSIDTNLPVIEGHPKSNVIDNVKGNILGNDIDNNKVTYEQQLDNKKVTLKKHIGNNEVTNEQQLDNKINNVLDNNLGNVGTINNLVDNIKRLSGIQKIIFSYVINVCSARGTLDTGNILSSDLAISANCSTGSIKTSLIRLIEKGLLFRLQGKSSRGGYIVLGITKETQAASIQAQQAIFNPLKLHAYTDNVIGNKSGNTHYISSSNKNNIITTLPDEWKKINYEELSHIGFSETQIRQLYDSNATEAQIVQDSINKFSYSLNYNEKTKAYTDPLNVLMGILRKGQRWIEPNYIPPKELALQQLLEEARAKKEREELMIKELVDLEFPNWRRNLTEKEYDEIVPENVRSTNISGAIQSSLRNYFIEKVILTKLDK</sequence>
<reference evidence="2 3" key="1">
    <citation type="submission" date="2018-06" db="EMBL/GenBank/DDBJ databases">
        <authorList>
            <consortium name="Pathogen Informatics"/>
            <person name="Doyle S."/>
        </authorList>
    </citation>
    <scope>NUCLEOTIDE SEQUENCE [LARGE SCALE GENOMIC DNA]</scope>
    <source>
        <strain evidence="2 3">NCTC13315</strain>
    </source>
</reference>
<evidence type="ECO:0000313" key="2">
    <source>
        <dbReference type="EMBL" id="STX55808.1"/>
    </source>
</evidence>
<dbReference type="OrthoDB" id="5652674at2"/>
<evidence type="ECO:0000256" key="1">
    <source>
        <dbReference type="SAM" id="MobiDB-lite"/>
    </source>
</evidence>
<protein>
    <submittedName>
        <fullName evidence="2">Uncharacterized protein</fullName>
    </submittedName>
</protein>
<dbReference type="Proteomes" id="UP000254968">
    <property type="component" value="Unassembled WGS sequence"/>
</dbReference>
<proteinExistence type="predicted"/>
<keyword evidence="3" id="KW-1185">Reference proteome</keyword>
<dbReference type="RefSeq" id="WP_115304404.1">
    <property type="nucleotide sequence ID" value="NZ_CAAAHO010000014.1"/>
</dbReference>
<evidence type="ECO:0000313" key="3">
    <source>
        <dbReference type="Proteomes" id="UP000254968"/>
    </source>
</evidence>